<keyword evidence="2" id="KW-1185">Reference proteome</keyword>
<evidence type="ECO:0000313" key="2">
    <source>
        <dbReference type="Proteomes" id="UP000001542"/>
    </source>
</evidence>
<gene>
    <name evidence="1" type="ORF">TVAG_418690</name>
</gene>
<proteinExistence type="predicted"/>
<dbReference type="VEuPathDB" id="TrichDB:TVAGG3_0831960"/>
<dbReference type="InParanoid" id="A2E7D9"/>
<sequence>MFLGEYHLFAYSKQQEKNVLHSDQAPYSVWETFYQDYPKSNYYSGKNVKGSAINGEYFIFNAIFLSVTTTSAITFSKAGIKFLDSYKSLSSCSSNTVGGAINFNCDSSIVQYRSCGYKSQTRGDRGQHSCAMLVWQSNSKNYVYESSFINCGNTEKDDTNYIYLGKPSVKSINSSYCKARYTAGITLYFNTGTFTMTNSSVCNNSATWSVIMSQSSTYTFGFCNVLSNTHTETR</sequence>
<dbReference type="Proteomes" id="UP000001542">
    <property type="component" value="Unassembled WGS sequence"/>
</dbReference>
<accession>A2E7D9</accession>
<dbReference type="RefSeq" id="XP_001323655.1">
    <property type="nucleotide sequence ID" value="XM_001323620.1"/>
</dbReference>
<organism evidence="1 2">
    <name type="scientific">Trichomonas vaginalis (strain ATCC PRA-98 / G3)</name>
    <dbReference type="NCBI Taxonomy" id="412133"/>
    <lineage>
        <taxon>Eukaryota</taxon>
        <taxon>Metamonada</taxon>
        <taxon>Parabasalia</taxon>
        <taxon>Trichomonadida</taxon>
        <taxon>Trichomonadidae</taxon>
        <taxon>Trichomonas</taxon>
    </lineage>
</organism>
<dbReference type="VEuPathDB" id="TrichDB:TVAG_418690"/>
<reference evidence="1" key="1">
    <citation type="submission" date="2006-10" db="EMBL/GenBank/DDBJ databases">
        <authorList>
            <person name="Amadeo P."/>
            <person name="Zhao Q."/>
            <person name="Wortman J."/>
            <person name="Fraser-Liggett C."/>
            <person name="Carlton J."/>
        </authorList>
    </citation>
    <scope>NUCLEOTIDE SEQUENCE</scope>
    <source>
        <strain evidence="1">G3</strain>
    </source>
</reference>
<evidence type="ECO:0000313" key="1">
    <source>
        <dbReference type="EMBL" id="EAY11432.1"/>
    </source>
</evidence>
<dbReference type="EMBL" id="DS113319">
    <property type="protein sequence ID" value="EAY11432.1"/>
    <property type="molecule type" value="Genomic_DNA"/>
</dbReference>
<reference evidence="1" key="2">
    <citation type="journal article" date="2007" name="Science">
        <title>Draft genome sequence of the sexually transmitted pathogen Trichomonas vaginalis.</title>
        <authorList>
            <person name="Carlton J.M."/>
            <person name="Hirt R.P."/>
            <person name="Silva J.C."/>
            <person name="Delcher A.L."/>
            <person name="Schatz M."/>
            <person name="Zhao Q."/>
            <person name="Wortman J.R."/>
            <person name="Bidwell S.L."/>
            <person name="Alsmark U.C.M."/>
            <person name="Besteiro S."/>
            <person name="Sicheritz-Ponten T."/>
            <person name="Noel C.J."/>
            <person name="Dacks J.B."/>
            <person name="Foster P.G."/>
            <person name="Simillion C."/>
            <person name="Van de Peer Y."/>
            <person name="Miranda-Saavedra D."/>
            <person name="Barton G.J."/>
            <person name="Westrop G.D."/>
            <person name="Mueller S."/>
            <person name="Dessi D."/>
            <person name="Fiori P.L."/>
            <person name="Ren Q."/>
            <person name="Paulsen I."/>
            <person name="Zhang H."/>
            <person name="Bastida-Corcuera F.D."/>
            <person name="Simoes-Barbosa A."/>
            <person name="Brown M.T."/>
            <person name="Hayes R.D."/>
            <person name="Mukherjee M."/>
            <person name="Okumura C.Y."/>
            <person name="Schneider R."/>
            <person name="Smith A.J."/>
            <person name="Vanacova S."/>
            <person name="Villalvazo M."/>
            <person name="Haas B.J."/>
            <person name="Pertea M."/>
            <person name="Feldblyum T.V."/>
            <person name="Utterback T.R."/>
            <person name="Shu C.L."/>
            <person name="Osoegawa K."/>
            <person name="de Jong P.J."/>
            <person name="Hrdy I."/>
            <person name="Horvathova L."/>
            <person name="Zubacova Z."/>
            <person name="Dolezal P."/>
            <person name="Malik S.B."/>
            <person name="Logsdon J.M. Jr."/>
            <person name="Henze K."/>
            <person name="Gupta A."/>
            <person name="Wang C.C."/>
            <person name="Dunne R.L."/>
            <person name="Upcroft J.A."/>
            <person name="Upcroft P."/>
            <person name="White O."/>
            <person name="Salzberg S.L."/>
            <person name="Tang P."/>
            <person name="Chiu C.-H."/>
            <person name="Lee Y.-S."/>
            <person name="Embley T.M."/>
            <person name="Coombs G.H."/>
            <person name="Mottram J.C."/>
            <person name="Tachezy J."/>
            <person name="Fraser-Liggett C.M."/>
            <person name="Johnson P.J."/>
        </authorList>
    </citation>
    <scope>NUCLEOTIDE SEQUENCE [LARGE SCALE GENOMIC DNA]</scope>
    <source>
        <strain evidence="1">G3</strain>
    </source>
</reference>
<dbReference type="KEGG" id="tva:4769385"/>
<name>A2E7D9_TRIV3</name>
<dbReference type="AlphaFoldDB" id="A2E7D9"/>
<protein>
    <submittedName>
        <fullName evidence="1">Uncharacterized protein</fullName>
    </submittedName>
</protein>